<reference evidence="16 17" key="1">
    <citation type="journal article" date="2017" name="Int. J. Parasitol.">
        <title>The genome of the protozoan parasite Cystoisospora suis and a reverse vaccinology approach to identify vaccine candidates.</title>
        <authorList>
            <person name="Palmieri N."/>
            <person name="Shrestha A."/>
            <person name="Ruttkowski B."/>
            <person name="Beck T."/>
            <person name="Vogl C."/>
            <person name="Tomley F."/>
            <person name="Blake D.P."/>
            <person name="Joachim A."/>
        </authorList>
    </citation>
    <scope>NUCLEOTIDE SEQUENCE [LARGE SCALE GENOMIC DNA]</scope>
    <source>
        <strain evidence="16 17">Wien I</strain>
    </source>
</reference>
<comment type="catalytic activity">
    <reaction evidence="12">
        <text>L-arginyl-[protein] + 2 S-adenosyl-L-methionine = N(omega),N(omega)-dimethyl-L-arginyl-[protein] + 2 S-adenosyl-L-homocysteine + 2 H(+)</text>
        <dbReference type="Rhea" id="RHEA:48096"/>
        <dbReference type="Rhea" id="RHEA-COMP:10532"/>
        <dbReference type="Rhea" id="RHEA-COMP:11991"/>
        <dbReference type="ChEBI" id="CHEBI:15378"/>
        <dbReference type="ChEBI" id="CHEBI:29965"/>
        <dbReference type="ChEBI" id="CHEBI:57856"/>
        <dbReference type="ChEBI" id="CHEBI:59789"/>
        <dbReference type="ChEBI" id="CHEBI:61897"/>
        <dbReference type="EC" id="2.1.1.319"/>
    </reaction>
</comment>
<keyword evidence="6 13" id="KW-0808">Transferase</keyword>
<evidence type="ECO:0000256" key="14">
    <source>
        <dbReference type="SAM" id="MobiDB-lite"/>
    </source>
</evidence>
<dbReference type="Gene3D" id="3.40.50.150">
    <property type="entry name" value="Vaccinia Virus protein VP39"/>
    <property type="match status" value="1"/>
</dbReference>
<keyword evidence="4" id="KW-0963">Cytoplasm</keyword>
<dbReference type="Proteomes" id="UP000221165">
    <property type="component" value="Unassembled WGS sequence"/>
</dbReference>
<dbReference type="GO" id="GO:0005634">
    <property type="term" value="C:nucleus"/>
    <property type="evidence" value="ECO:0007669"/>
    <property type="project" value="UniProtKB-SubCell"/>
</dbReference>
<evidence type="ECO:0000256" key="2">
    <source>
        <dbReference type="ARBA" id="ARBA00004496"/>
    </source>
</evidence>
<dbReference type="AlphaFoldDB" id="A0A2C6L9T2"/>
<evidence type="ECO:0000259" key="15">
    <source>
        <dbReference type="Pfam" id="PF22528"/>
    </source>
</evidence>
<feature type="region of interest" description="Disordered" evidence="14">
    <location>
        <begin position="139"/>
        <end position="163"/>
    </location>
</feature>
<evidence type="ECO:0000256" key="11">
    <source>
        <dbReference type="ARBA" id="ARBA00023242"/>
    </source>
</evidence>
<evidence type="ECO:0000256" key="8">
    <source>
        <dbReference type="ARBA" id="ARBA00022853"/>
    </source>
</evidence>
<dbReference type="GO" id="GO:0005737">
    <property type="term" value="C:cytoplasm"/>
    <property type="evidence" value="ECO:0007669"/>
    <property type="project" value="UniProtKB-SubCell"/>
</dbReference>
<evidence type="ECO:0000256" key="6">
    <source>
        <dbReference type="ARBA" id="ARBA00022679"/>
    </source>
</evidence>
<dbReference type="CDD" id="cd02440">
    <property type="entry name" value="AdoMet_MTases"/>
    <property type="match status" value="1"/>
</dbReference>
<feature type="domain" description="Protein arginine N-methyltransferase" evidence="15">
    <location>
        <begin position="338"/>
        <end position="489"/>
    </location>
</feature>
<dbReference type="VEuPathDB" id="ToxoDB:CSUI_002220"/>
<dbReference type="Pfam" id="PF22528">
    <property type="entry name" value="PRMT_C"/>
    <property type="match status" value="1"/>
</dbReference>
<comment type="caution">
    <text evidence="16">The sequence shown here is derived from an EMBL/GenBank/DDBJ whole genome shotgun (WGS) entry which is preliminary data.</text>
</comment>
<comment type="subcellular location">
    <subcellularLocation>
        <location evidence="2">Cytoplasm</location>
    </subcellularLocation>
    <subcellularLocation>
        <location evidence="1">Nucleus</location>
    </subcellularLocation>
</comment>
<evidence type="ECO:0000256" key="4">
    <source>
        <dbReference type="ARBA" id="ARBA00022490"/>
    </source>
</evidence>
<dbReference type="EC" id="2.1.1.319" evidence="3"/>
<dbReference type="InterPro" id="IPR029063">
    <property type="entry name" value="SAM-dependent_MTases_sf"/>
</dbReference>
<keyword evidence="7 13" id="KW-0949">S-adenosyl-L-methionine</keyword>
<protein>
    <recommendedName>
        <fullName evidence="3">type I protein arginine methyltransferase</fullName>
        <ecNumber evidence="3">2.1.1.319</ecNumber>
    </recommendedName>
</protein>
<dbReference type="RefSeq" id="XP_067925596.1">
    <property type="nucleotide sequence ID" value="XM_068062422.1"/>
</dbReference>
<dbReference type="EMBL" id="MIGC01000928">
    <property type="protein sequence ID" value="PHJ23922.1"/>
    <property type="molecule type" value="Genomic_DNA"/>
</dbReference>
<evidence type="ECO:0000313" key="16">
    <source>
        <dbReference type="EMBL" id="PHJ23922.1"/>
    </source>
</evidence>
<feature type="region of interest" description="Disordered" evidence="14">
    <location>
        <begin position="81"/>
        <end position="107"/>
    </location>
</feature>
<feature type="compositionally biased region" description="Low complexity" evidence="14">
    <location>
        <begin position="139"/>
        <end position="151"/>
    </location>
</feature>
<dbReference type="InterPro" id="IPR055135">
    <property type="entry name" value="PRMT_dom"/>
</dbReference>
<dbReference type="OrthoDB" id="7848332at2759"/>
<evidence type="ECO:0000256" key="5">
    <source>
        <dbReference type="ARBA" id="ARBA00022603"/>
    </source>
</evidence>
<dbReference type="Pfam" id="PF06325">
    <property type="entry name" value="PrmA"/>
    <property type="match status" value="1"/>
</dbReference>
<feature type="compositionally biased region" description="Polar residues" evidence="14">
    <location>
        <begin position="94"/>
        <end position="107"/>
    </location>
</feature>
<evidence type="ECO:0000256" key="7">
    <source>
        <dbReference type="ARBA" id="ARBA00022691"/>
    </source>
</evidence>
<keyword evidence="10" id="KW-0804">Transcription</keyword>
<dbReference type="InterPro" id="IPR025799">
    <property type="entry name" value="Arg_MeTrfase"/>
</dbReference>
<evidence type="ECO:0000256" key="10">
    <source>
        <dbReference type="ARBA" id="ARBA00023163"/>
    </source>
</evidence>
<keyword evidence="17" id="KW-1185">Reference proteome</keyword>
<evidence type="ECO:0000256" key="12">
    <source>
        <dbReference type="ARBA" id="ARBA00049086"/>
    </source>
</evidence>
<evidence type="ECO:0000256" key="1">
    <source>
        <dbReference type="ARBA" id="ARBA00004123"/>
    </source>
</evidence>
<keyword evidence="11" id="KW-0539">Nucleus</keyword>
<dbReference type="PROSITE" id="PS51678">
    <property type="entry name" value="SAM_MT_PRMT"/>
    <property type="match status" value="1"/>
</dbReference>
<evidence type="ECO:0000256" key="3">
    <source>
        <dbReference type="ARBA" id="ARBA00011925"/>
    </source>
</evidence>
<accession>A0A2C6L9T2</accession>
<dbReference type="Gene3D" id="2.70.160.11">
    <property type="entry name" value="Hnrnp arginine n-methyltransferase1"/>
    <property type="match status" value="1"/>
</dbReference>
<organism evidence="16 17">
    <name type="scientific">Cystoisospora suis</name>
    <dbReference type="NCBI Taxonomy" id="483139"/>
    <lineage>
        <taxon>Eukaryota</taxon>
        <taxon>Sar</taxon>
        <taxon>Alveolata</taxon>
        <taxon>Apicomplexa</taxon>
        <taxon>Conoidasida</taxon>
        <taxon>Coccidia</taxon>
        <taxon>Eucoccidiorida</taxon>
        <taxon>Eimeriorina</taxon>
        <taxon>Sarcocystidae</taxon>
        <taxon>Cystoisospora</taxon>
    </lineage>
</organism>
<proteinExistence type="predicted"/>
<feature type="compositionally biased region" description="Low complexity" evidence="14">
    <location>
        <begin position="604"/>
        <end position="618"/>
    </location>
</feature>
<keyword evidence="9" id="KW-0805">Transcription regulation</keyword>
<evidence type="ECO:0000256" key="13">
    <source>
        <dbReference type="PROSITE-ProRule" id="PRU01015"/>
    </source>
</evidence>
<feature type="region of interest" description="Disordered" evidence="14">
    <location>
        <begin position="597"/>
        <end position="618"/>
    </location>
</feature>
<keyword evidence="5 13" id="KW-0489">Methyltransferase</keyword>
<dbReference type="GO" id="GO:0035242">
    <property type="term" value="F:protein-arginine omega-N asymmetric methyltransferase activity"/>
    <property type="evidence" value="ECO:0007669"/>
    <property type="project" value="UniProtKB-EC"/>
</dbReference>
<evidence type="ECO:0000313" key="17">
    <source>
        <dbReference type="Proteomes" id="UP000221165"/>
    </source>
</evidence>
<name>A0A2C6L9T2_9APIC</name>
<dbReference type="PANTHER" id="PTHR11006">
    <property type="entry name" value="PROTEIN ARGININE N-METHYLTRANSFERASE"/>
    <property type="match status" value="1"/>
</dbReference>
<gene>
    <name evidence="16" type="ORF">CSUI_002220</name>
</gene>
<dbReference type="FunFam" id="3.40.50.150:FF:000052">
    <property type="entry name" value="Probable histone-arginine methyltransferase CARM1"/>
    <property type="match status" value="1"/>
</dbReference>
<evidence type="ECO:0000256" key="9">
    <source>
        <dbReference type="ARBA" id="ARBA00023015"/>
    </source>
</evidence>
<dbReference type="GO" id="GO:0070611">
    <property type="term" value="F:histone H3R2 methyltransferase activity"/>
    <property type="evidence" value="ECO:0007669"/>
    <property type="project" value="TreeGrafter"/>
</dbReference>
<dbReference type="GO" id="GO:0032259">
    <property type="term" value="P:methylation"/>
    <property type="evidence" value="ECO:0007669"/>
    <property type="project" value="UniProtKB-KW"/>
</dbReference>
<keyword evidence="8" id="KW-0156">Chromatin regulator</keyword>
<dbReference type="PANTHER" id="PTHR11006:SF10">
    <property type="entry name" value="HISTONE-ARGININE METHYLTRANSFERASE CARMER-RELATED"/>
    <property type="match status" value="1"/>
</dbReference>
<dbReference type="GO" id="GO:0035241">
    <property type="term" value="F:protein-arginine omega-N monomethyltransferase activity"/>
    <property type="evidence" value="ECO:0007669"/>
    <property type="project" value="UniProtKB-ARBA"/>
</dbReference>
<sequence>MHFLRKVFGHGGPARAGAGQVYIDLLRPRSTDSRPAVAFQCPLTNTQKRVPLSHVHRLTANRLVCCPSYGSRSELFSSAAGVWPESQDKESGAESLQEQRTNGDESTTATFDSLFGLAFQDAATAEAFLRQWSHLKSGCESSETGTSSSEGARGVGSSIKPGRGHIGKMDAAVVETYFEYYGKMANQMNMLQDTTRTTTYHRAILENRRDFEGKVVMDVGAGSGILSFFAVQAGAKKVYAVEASSMASTIALLCRGNPSLGSRVQVINKPLESIEDDEVPEKVDVLISEPIGTFLFNERMIETYLSARDRFLKPEGKMYPNRCALVVAPFSDYVLHSDVINKCNFWKQTDFCGVDLSNAFEVAMTEQFRQPIVDYIDPAVLVAQPERRFFDLKKVARQSLEDMTIDFGFTVNSPTLIHGLAGWFDVCFDGSEKTITFSTSPQSPPTHWFQTRIVVRQPLAVNPGQWVRTSLHMKANNQQSYSLSLSFALDNTNIITQAKGVDLKDPDYRYYTNPAHSYFPSSHQAGDPQQAVNAGPCAAAFGGGVSTASGCGAYSTNVNAGAVGCYPSDCYTSSIPGKATSGDAVHGAGAFMNPAGEKKSFGLSPGSEGHASASGADADIASANRELAEVLGP</sequence>
<dbReference type="SUPFAM" id="SSF53335">
    <property type="entry name" value="S-adenosyl-L-methionine-dependent methyltransferases"/>
    <property type="match status" value="1"/>
</dbReference>
<dbReference type="GeneID" id="94425633"/>